<dbReference type="Proteomes" id="UP000523795">
    <property type="component" value="Unassembled WGS sequence"/>
</dbReference>
<feature type="transmembrane region" description="Helical" evidence="1">
    <location>
        <begin position="44"/>
        <end position="61"/>
    </location>
</feature>
<keyword evidence="3" id="KW-1185">Reference proteome</keyword>
<feature type="transmembrane region" description="Helical" evidence="1">
    <location>
        <begin position="15"/>
        <end position="38"/>
    </location>
</feature>
<sequence>MARTTQRQHAGEGRLAGNLITFAIVMAIFLASIVAFALEPEIGAIPAFALGLILFTLAFFIPKQLIGRSDSHEVK</sequence>
<evidence type="ECO:0000313" key="3">
    <source>
        <dbReference type="Proteomes" id="UP000523795"/>
    </source>
</evidence>
<evidence type="ECO:0000256" key="1">
    <source>
        <dbReference type="SAM" id="Phobius"/>
    </source>
</evidence>
<gene>
    <name evidence="2" type="ORF">HER39_10985</name>
</gene>
<keyword evidence="1" id="KW-0472">Membrane</keyword>
<proteinExistence type="predicted"/>
<evidence type="ECO:0000313" key="2">
    <source>
        <dbReference type="EMBL" id="NKX51075.1"/>
    </source>
</evidence>
<dbReference type="EMBL" id="JAAZSR010000168">
    <property type="protein sequence ID" value="NKX51075.1"/>
    <property type="molecule type" value="Genomic_DNA"/>
</dbReference>
<organism evidence="2 3">
    <name type="scientific">Arthrobacter deserti</name>
    <dbReference type="NCBI Taxonomy" id="1742687"/>
    <lineage>
        <taxon>Bacteria</taxon>
        <taxon>Bacillati</taxon>
        <taxon>Actinomycetota</taxon>
        <taxon>Actinomycetes</taxon>
        <taxon>Micrococcales</taxon>
        <taxon>Micrococcaceae</taxon>
        <taxon>Arthrobacter</taxon>
    </lineage>
</organism>
<reference evidence="2 3" key="1">
    <citation type="submission" date="2020-04" db="EMBL/GenBank/DDBJ databases">
        <authorList>
            <person name="Liu S."/>
        </authorList>
    </citation>
    <scope>NUCLEOTIDE SEQUENCE [LARGE SCALE GENOMIC DNA]</scope>
    <source>
        <strain evidence="2 3">CGMCC 1.15091</strain>
    </source>
</reference>
<protein>
    <submittedName>
        <fullName evidence="2">Uncharacterized protein</fullName>
    </submittedName>
</protein>
<keyword evidence="1" id="KW-1133">Transmembrane helix</keyword>
<keyword evidence="1" id="KW-0812">Transmembrane</keyword>
<comment type="caution">
    <text evidence="2">The sequence shown here is derived from an EMBL/GenBank/DDBJ whole genome shotgun (WGS) entry which is preliminary data.</text>
</comment>
<accession>A0ABX1JQX6</accession>
<name>A0ABX1JQX6_9MICC</name>